<evidence type="ECO:0000313" key="2">
    <source>
        <dbReference type="EMBL" id="KAJ3605199.1"/>
    </source>
</evidence>
<dbReference type="GO" id="GO:0034087">
    <property type="term" value="P:establishment of mitotic sister chromatid cohesion"/>
    <property type="evidence" value="ECO:0007669"/>
    <property type="project" value="TreeGrafter"/>
</dbReference>
<evidence type="ECO:0000313" key="3">
    <source>
        <dbReference type="Proteomes" id="UP001148018"/>
    </source>
</evidence>
<sequence>MNNEVEPPVPITTLAGICGLTELWEHLPLPSPYPATTTRSFLYSARVSAAVLHLMAGHESDEKLVSQLAHGLSQVSTQDIELKQSGESDVPAEDMPELLQAVLSSHPDVFLGKGTGGAPPPSMPPVKEGKTYKRKRGAGELEEAEADQEDQDTSAQAVQKKAKRSEEKDVSPENTRRLRRQRSPEFPQEAGPEYTQEDSPVPTDQNVSPELLLDQERLEELSRESAKLKAMGITYKLPTDKLIKILNILEKNIQDGAKVSISPKYAEDGDGEDMDWGAFDDLAERISNSADACLVALHLMTSPGMPKAVYLEKVIERTLQYTRFHLRTTVYPHYDRGYREEPRGGSTPCPAGKRSKGTFRRWQEAAIAPVYDKLCDVFSNLSELMAIQLVTDTTVLEVTSMAMTPFFVENIAELQRRSITLMTAVFVRYEKHRQLILDEVFNSLARLPKSKRSLRHFR</sequence>
<gene>
    <name evidence="2" type="ORF">NHX12_027249</name>
</gene>
<dbReference type="GO" id="GO:0071169">
    <property type="term" value="P:establishment of protein localization to chromatin"/>
    <property type="evidence" value="ECO:0007669"/>
    <property type="project" value="TreeGrafter"/>
</dbReference>
<dbReference type="GO" id="GO:0061775">
    <property type="term" value="F:cohesin loader activity"/>
    <property type="evidence" value="ECO:0007669"/>
    <property type="project" value="InterPro"/>
</dbReference>
<comment type="caution">
    <text evidence="2">The sequence shown here is derived from an EMBL/GenBank/DDBJ whole genome shotgun (WGS) entry which is preliminary data.</text>
</comment>
<feature type="compositionally biased region" description="Basic and acidic residues" evidence="1">
    <location>
        <begin position="164"/>
        <end position="176"/>
    </location>
</feature>
<organism evidence="2 3">
    <name type="scientific">Muraenolepis orangiensis</name>
    <name type="common">Patagonian moray cod</name>
    <dbReference type="NCBI Taxonomy" id="630683"/>
    <lineage>
        <taxon>Eukaryota</taxon>
        <taxon>Metazoa</taxon>
        <taxon>Chordata</taxon>
        <taxon>Craniata</taxon>
        <taxon>Vertebrata</taxon>
        <taxon>Euteleostomi</taxon>
        <taxon>Actinopterygii</taxon>
        <taxon>Neopterygii</taxon>
        <taxon>Teleostei</taxon>
        <taxon>Neoteleostei</taxon>
        <taxon>Acanthomorphata</taxon>
        <taxon>Zeiogadaria</taxon>
        <taxon>Gadariae</taxon>
        <taxon>Gadiformes</taxon>
        <taxon>Muraenolepidoidei</taxon>
        <taxon>Muraenolepididae</taxon>
        <taxon>Muraenolepis</taxon>
    </lineage>
</organism>
<dbReference type="GO" id="GO:0140588">
    <property type="term" value="P:chromatin looping"/>
    <property type="evidence" value="ECO:0007669"/>
    <property type="project" value="InterPro"/>
</dbReference>
<feature type="compositionally biased region" description="Acidic residues" evidence="1">
    <location>
        <begin position="140"/>
        <end position="152"/>
    </location>
</feature>
<reference evidence="2" key="1">
    <citation type="submission" date="2022-07" db="EMBL/GenBank/DDBJ databases">
        <title>Chromosome-level genome of Muraenolepis orangiensis.</title>
        <authorList>
            <person name="Kim J."/>
        </authorList>
    </citation>
    <scope>NUCLEOTIDE SEQUENCE</scope>
    <source>
        <strain evidence="2">KU_S4_2022</strain>
        <tissue evidence="2">Muscle</tissue>
    </source>
</reference>
<dbReference type="PANTHER" id="PTHR21704:SF18">
    <property type="entry name" value="NIPPED-B-LIKE PROTEIN"/>
    <property type="match status" value="1"/>
</dbReference>
<dbReference type="AlphaFoldDB" id="A0A9Q0INP0"/>
<dbReference type="GO" id="GO:0090694">
    <property type="term" value="C:Scc2-Scc4 cohesin loading complex"/>
    <property type="evidence" value="ECO:0007669"/>
    <property type="project" value="TreeGrafter"/>
</dbReference>
<dbReference type="Proteomes" id="UP001148018">
    <property type="component" value="Unassembled WGS sequence"/>
</dbReference>
<evidence type="ECO:0000256" key="1">
    <source>
        <dbReference type="SAM" id="MobiDB-lite"/>
    </source>
</evidence>
<dbReference type="PANTHER" id="PTHR21704">
    <property type="entry name" value="NIPPED-B-LIKE PROTEIN DELANGIN SCC2-RELATED"/>
    <property type="match status" value="1"/>
</dbReference>
<dbReference type="GO" id="GO:0003682">
    <property type="term" value="F:chromatin binding"/>
    <property type="evidence" value="ECO:0007669"/>
    <property type="project" value="TreeGrafter"/>
</dbReference>
<dbReference type="EMBL" id="JANIIK010000043">
    <property type="protein sequence ID" value="KAJ3605199.1"/>
    <property type="molecule type" value="Genomic_DNA"/>
</dbReference>
<accession>A0A9Q0INP0</accession>
<dbReference type="OrthoDB" id="418242at2759"/>
<name>A0A9Q0INP0_9TELE</name>
<dbReference type="InterPro" id="IPR033031">
    <property type="entry name" value="Scc2/Nipped-B"/>
</dbReference>
<proteinExistence type="predicted"/>
<protein>
    <submittedName>
        <fullName evidence="2">Uncharacterized protein</fullName>
    </submittedName>
</protein>
<dbReference type="GO" id="GO:1990414">
    <property type="term" value="P:replication-born double-strand break repair via sister chromatid exchange"/>
    <property type="evidence" value="ECO:0007669"/>
    <property type="project" value="TreeGrafter"/>
</dbReference>
<keyword evidence="3" id="KW-1185">Reference proteome</keyword>
<dbReference type="GO" id="GO:0010468">
    <property type="term" value="P:regulation of gene expression"/>
    <property type="evidence" value="ECO:0007669"/>
    <property type="project" value="InterPro"/>
</dbReference>
<feature type="region of interest" description="Disordered" evidence="1">
    <location>
        <begin position="109"/>
        <end position="209"/>
    </location>
</feature>